<evidence type="ECO:0000256" key="7">
    <source>
        <dbReference type="ARBA" id="ARBA00049119"/>
    </source>
</evidence>
<comment type="catalytic activity">
    <reaction evidence="7">
        <text>myo-inositol(out) + H(+)(out) = myo-inositol(in) + H(+)(in)</text>
        <dbReference type="Rhea" id="RHEA:60364"/>
        <dbReference type="ChEBI" id="CHEBI:15378"/>
        <dbReference type="ChEBI" id="CHEBI:17268"/>
    </reaction>
</comment>
<feature type="domain" description="Major facilitator superfamily (MFS) profile" evidence="10">
    <location>
        <begin position="79"/>
        <end position="555"/>
    </location>
</feature>
<keyword evidence="3" id="KW-0813">Transport</keyword>
<feature type="transmembrane region" description="Helical" evidence="9">
    <location>
        <begin position="432"/>
        <end position="453"/>
    </location>
</feature>
<evidence type="ECO:0000256" key="1">
    <source>
        <dbReference type="ARBA" id="ARBA00004141"/>
    </source>
</evidence>
<dbReference type="InterPro" id="IPR005829">
    <property type="entry name" value="Sugar_transporter_CS"/>
</dbReference>
<dbReference type="Pfam" id="PF00083">
    <property type="entry name" value="Sugar_tr"/>
    <property type="match status" value="1"/>
</dbReference>
<keyword evidence="6 9" id="KW-0472">Membrane</keyword>
<keyword evidence="11" id="KW-0762">Sugar transport</keyword>
<dbReference type="PROSITE" id="PS00216">
    <property type="entry name" value="SUGAR_TRANSPORT_1"/>
    <property type="match status" value="1"/>
</dbReference>
<keyword evidence="4 9" id="KW-0812">Transmembrane</keyword>
<evidence type="ECO:0000313" key="12">
    <source>
        <dbReference type="Proteomes" id="UP000246740"/>
    </source>
</evidence>
<dbReference type="InterPro" id="IPR036259">
    <property type="entry name" value="MFS_trans_sf"/>
</dbReference>
<feature type="transmembrane region" description="Helical" evidence="9">
    <location>
        <begin position="465"/>
        <end position="488"/>
    </location>
</feature>
<feature type="transmembrane region" description="Helical" evidence="9">
    <location>
        <begin position="185"/>
        <end position="207"/>
    </location>
</feature>
<dbReference type="PROSITE" id="PS50850">
    <property type="entry name" value="MFS"/>
    <property type="match status" value="1"/>
</dbReference>
<feature type="transmembrane region" description="Helical" evidence="9">
    <location>
        <begin position="500"/>
        <end position="518"/>
    </location>
</feature>
<evidence type="ECO:0000256" key="6">
    <source>
        <dbReference type="ARBA" id="ARBA00023136"/>
    </source>
</evidence>
<dbReference type="EMBL" id="KZ819188">
    <property type="protein sequence ID" value="PWZ03871.1"/>
    <property type="molecule type" value="Genomic_DNA"/>
</dbReference>
<dbReference type="InterPro" id="IPR050360">
    <property type="entry name" value="MFS_Sugar_Transporters"/>
</dbReference>
<feature type="transmembrane region" description="Helical" evidence="9">
    <location>
        <begin position="78"/>
        <end position="97"/>
    </location>
</feature>
<dbReference type="SUPFAM" id="SSF103473">
    <property type="entry name" value="MFS general substrate transporter"/>
    <property type="match status" value="1"/>
</dbReference>
<comment type="subcellular location">
    <subcellularLocation>
        <location evidence="1">Membrane</location>
        <topology evidence="1">Multi-pass membrane protein</topology>
    </subcellularLocation>
</comment>
<dbReference type="PANTHER" id="PTHR48022">
    <property type="entry name" value="PLASTIDIC GLUCOSE TRANSPORTER 4"/>
    <property type="match status" value="1"/>
</dbReference>
<evidence type="ECO:0000256" key="4">
    <source>
        <dbReference type="ARBA" id="ARBA00022692"/>
    </source>
</evidence>
<evidence type="ECO:0000256" key="3">
    <source>
        <dbReference type="ARBA" id="ARBA00022448"/>
    </source>
</evidence>
<feature type="transmembrane region" description="Helical" evidence="9">
    <location>
        <begin position="219"/>
        <end position="244"/>
    </location>
</feature>
<protein>
    <submittedName>
        <fullName evidence="11">Putative sugar transporter</fullName>
    </submittedName>
</protein>
<feature type="compositionally biased region" description="Basic and acidic residues" evidence="8">
    <location>
        <begin position="35"/>
        <end position="54"/>
    </location>
</feature>
<dbReference type="Gene3D" id="1.20.1250.20">
    <property type="entry name" value="MFS general substrate transporter like domains"/>
    <property type="match status" value="1"/>
</dbReference>
<reference evidence="11 12" key="1">
    <citation type="journal article" date="2018" name="Mol. Biol. Evol.">
        <title>Broad Genomic Sampling Reveals a Smut Pathogenic Ancestry of the Fungal Clade Ustilaginomycotina.</title>
        <authorList>
            <person name="Kijpornyongpan T."/>
            <person name="Mondo S.J."/>
            <person name="Barry K."/>
            <person name="Sandor L."/>
            <person name="Lee J."/>
            <person name="Lipzen A."/>
            <person name="Pangilinan J."/>
            <person name="LaButti K."/>
            <person name="Hainaut M."/>
            <person name="Henrissat B."/>
            <person name="Grigoriev I.V."/>
            <person name="Spatafora J.W."/>
            <person name="Aime M.C."/>
        </authorList>
    </citation>
    <scope>NUCLEOTIDE SEQUENCE [LARGE SCALE GENOMIC DNA]</scope>
    <source>
        <strain evidence="11 12">MCA 3645</strain>
    </source>
</reference>
<evidence type="ECO:0000256" key="5">
    <source>
        <dbReference type="ARBA" id="ARBA00022989"/>
    </source>
</evidence>
<evidence type="ECO:0000313" key="11">
    <source>
        <dbReference type="EMBL" id="PWZ03871.1"/>
    </source>
</evidence>
<dbReference type="AlphaFoldDB" id="A0A317Y2R3"/>
<accession>A0A317Y2R3</accession>
<name>A0A317Y2R3_9BASI</name>
<keyword evidence="5 9" id="KW-1133">Transmembrane helix</keyword>
<proteinExistence type="inferred from homology"/>
<evidence type="ECO:0000256" key="9">
    <source>
        <dbReference type="SAM" id="Phobius"/>
    </source>
</evidence>
<dbReference type="GO" id="GO:0005351">
    <property type="term" value="F:carbohydrate:proton symporter activity"/>
    <property type="evidence" value="ECO:0007669"/>
    <property type="project" value="TreeGrafter"/>
</dbReference>
<dbReference type="Proteomes" id="UP000246740">
    <property type="component" value="Unassembled WGS sequence"/>
</dbReference>
<evidence type="ECO:0000256" key="2">
    <source>
        <dbReference type="ARBA" id="ARBA00010992"/>
    </source>
</evidence>
<dbReference type="PRINTS" id="PR00171">
    <property type="entry name" value="SUGRTRNSPORT"/>
</dbReference>
<dbReference type="PROSITE" id="PS00217">
    <property type="entry name" value="SUGAR_TRANSPORT_2"/>
    <property type="match status" value="1"/>
</dbReference>
<dbReference type="InterPro" id="IPR005828">
    <property type="entry name" value="MFS_sugar_transport-like"/>
</dbReference>
<feature type="transmembrane region" description="Helical" evidence="9">
    <location>
        <begin position="134"/>
        <end position="154"/>
    </location>
</feature>
<dbReference type="OrthoDB" id="6133115at2759"/>
<dbReference type="InterPro" id="IPR020846">
    <property type="entry name" value="MFS_dom"/>
</dbReference>
<feature type="compositionally biased region" description="Basic and acidic residues" evidence="8">
    <location>
        <begin position="8"/>
        <end position="27"/>
    </location>
</feature>
<dbReference type="PANTHER" id="PTHR48022:SF38">
    <property type="entry name" value="MAJOR FACILITATOR SUPERFAMILY (MFS) PROFILE DOMAIN-CONTAINING PROTEIN-RELATED"/>
    <property type="match status" value="1"/>
</dbReference>
<sequence length="588" mass="64656">MSAPVYTDQRRTNSDSSMRSKTEEVKYETASVGYERNDTNMMDKEHYASSDPERPVALLKTSHTQNRESNRSTLTNRLVIAFAALGSMTYGYGASIVSTTVGQPGWIAAFGLTADPTDPAYSRYSDVTAATNGLFAGGGAAGCLLCMVLLDLLGRKRSIQLGAFVEMVAAALQAGTVRGNLSMWYAARFISGLGIGMLVTTVPLYQAELAKPMSRGFEVGFHAMFLVGGYFLSAWIGFGCYFATNLEFAWRFPLSILCIPTTLLLLGSPWMPFSPRWLVSKGRIEEAWDTLAAIHVHGGTAAAGSMPKTPEEMSRRIAESANRPDVALAVEEFRQITDQIAHEQRREKIHGNRWKRAFSVPSFRKRMLIGFLVQFGAQTGGPLVINNYSFVIYQNLGQTGYKPFLLIALWLTTALFWNVLGAYIADRIGRRMAMLVGIAACCILVAVEAALTARFASTSSQVGNGIAVFIIFLYLAFQGTLIDCSMYLYVSEIFPMQIRALGMGVSLFGQFAGTLILLQTAPIGFQNVGWKYYLVIVCCSFVYFWIIYFFFPETANKTLEEIGVAFGDDPEEISTTVKTDVARAGVEH</sequence>
<dbReference type="STRING" id="1882483.A0A317Y2R3"/>
<feature type="transmembrane region" description="Helical" evidence="9">
    <location>
        <begin position="405"/>
        <end position="425"/>
    </location>
</feature>
<dbReference type="InterPro" id="IPR003663">
    <property type="entry name" value="Sugar/inositol_transpt"/>
</dbReference>
<comment type="similarity">
    <text evidence="2">Belongs to the major facilitator superfamily. Sugar transporter (TC 2.A.1.1) family.</text>
</comment>
<evidence type="ECO:0000259" key="10">
    <source>
        <dbReference type="PROSITE" id="PS50850"/>
    </source>
</evidence>
<organism evidence="11 12">
    <name type="scientific">Testicularia cyperi</name>
    <dbReference type="NCBI Taxonomy" id="1882483"/>
    <lineage>
        <taxon>Eukaryota</taxon>
        <taxon>Fungi</taxon>
        <taxon>Dikarya</taxon>
        <taxon>Basidiomycota</taxon>
        <taxon>Ustilaginomycotina</taxon>
        <taxon>Ustilaginomycetes</taxon>
        <taxon>Ustilaginales</taxon>
        <taxon>Anthracoideaceae</taxon>
        <taxon>Testicularia</taxon>
    </lineage>
</organism>
<feature type="region of interest" description="Disordered" evidence="8">
    <location>
        <begin position="1"/>
        <end position="54"/>
    </location>
</feature>
<dbReference type="InParanoid" id="A0A317Y2R3"/>
<feature type="transmembrane region" description="Helical" evidence="9">
    <location>
        <begin position="530"/>
        <end position="551"/>
    </location>
</feature>
<evidence type="ECO:0000256" key="8">
    <source>
        <dbReference type="SAM" id="MobiDB-lite"/>
    </source>
</evidence>
<keyword evidence="12" id="KW-1185">Reference proteome</keyword>
<feature type="transmembrane region" description="Helical" evidence="9">
    <location>
        <begin position="367"/>
        <end position="385"/>
    </location>
</feature>
<dbReference type="GO" id="GO:0016020">
    <property type="term" value="C:membrane"/>
    <property type="evidence" value="ECO:0007669"/>
    <property type="project" value="UniProtKB-SubCell"/>
</dbReference>
<gene>
    <name evidence="11" type="ORF">BCV70DRAFT_198060</name>
</gene>